<reference evidence="4 5" key="1">
    <citation type="submission" date="2021-06" db="EMBL/GenBank/DDBJ databases">
        <authorList>
            <person name="Palmer J.M."/>
        </authorList>
    </citation>
    <scope>NUCLEOTIDE SEQUENCE [LARGE SCALE GENOMIC DNA]</scope>
    <source>
        <strain evidence="4 5">GA_2019</strain>
        <tissue evidence="4">Muscle</tissue>
    </source>
</reference>
<sequence length="162" mass="18710">MDLEVDQEPEVNANKDCFVGKLTARCQISDESKDEEIEEESKQKDKKSKKADKTPSSLASYNSNSRETSSSSSEHNERVTSPMSVEDLEKFSLRPAPRDVTIQCRVTRDRRGVEKGIYPTYYLHMEKEDGKRVSIFARIFLKMLRLVLAQEIIYVLELSQLW</sequence>
<dbReference type="Gene3D" id="3.20.90.10">
    <property type="entry name" value="Tubby Protein, Chain A"/>
    <property type="match status" value="1"/>
</dbReference>
<dbReference type="InterPro" id="IPR025659">
    <property type="entry name" value="Tubby-like_C"/>
</dbReference>
<dbReference type="Proteomes" id="UP001476798">
    <property type="component" value="Unassembled WGS sequence"/>
</dbReference>
<evidence type="ECO:0000256" key="2">
    <source>
        <dbReference type="SAM" id="MobiDB-lite"/>
    </source>
</evidence>
<proteinExistence type="inferred from homology"/>
<organism evidence="4 5">
    <name type="scientific">Goodea atripinnis</name>
    <dbReference type="NCBI Taxonomy" id="208336"/>
    <lineage>
        <taxon>Eukaryota</taxon>
        <taxon>Metazoa</taxon>
        <taxon>Chordata</taxon>
        <taxon>Craniata</taxon>
        <taxon>Vertebrata</taxon>
        <taxon>Euteleostomi</taxon>
        <taxon>Actinopterygii</taxon>
        <taxon>Neopterygii</taxon>
        <taxon>Teleostei</taxon>
        <taxon>Neoteleostei</taxon>
        <taxon>Acanthomorphata</taxon>
        <taxon>Ovalentaria</taxon>
        <taxon>Atherinomorphae</taxon>
        <taxon>Cyprinodontiformes</taxon>
        <taxon>Goodeidae</taxon>
        <taxon>Goodea</taxon>
    </lineage>
</organism>
<feature type="compositionally biased region" description="Low complexity" evidence="2">
    <location>
        <begin position="54"/>
        <end position="73"/>
    </location>
</feature>
<dbReference type="InterPro" id="IPR000007">
    <property type="entry name" value="Tubby_C"/>
</dbReference>
<evidence type="ECO:0000313" key="4">
    <source>
        <dbReference type="EMBL" id="MEQ2169387.1"/>
    </source>
</evidence>
<evidence type="ECO:0000259" key="3">
    <source>
        <dbReference type="Pfam" id="PF01167"/>
    </source>
</evidence>
<dbReference type="PANTHER" id="PTHR16517">
    <property type="entry name" value="TUBBY-RELATED"/>
    <property type="match status" value="1"/>
</dbReference>
<dbReference type="PANTHER" id="PTHR16517:SF111">
    <property type="entry name" value="SI:DKEY-220F10.4"/>
    <property type="match status" value="1"/>
</dbReference>
<evidence type="ECO:0000256" key="1">
    <source>
        <dbReference type="ARBA" id="ARBA00007129"/>
    </source>
</evidence>
<dbReference type="Pfam" id="PF01167">
    <property type="entry name" value="Tub"/>
    <property type="match status" value="1"/>
</dbReference>
<feature type="domain" description="Tubby C-terminal" evidence="3">
    <location>
        <begin position="94"/>
        <end position="131"/>
    </location>
</feature>
<evidence type="ECO:0000313" key="5">
    <source>
        <dbReference type="Proteomes" id="UP001476798"/>
    </source>
</evidence>
<name>A0ABV0NDB1_9TELE</name>
<feature type="region of interest" description="Disordered" evidence="2">
    <location>
        <begin position="28"/>
        <end position="90"/>
    </location>
</feature>
<dbReference type="EMBL" id="JAHRIO010032794">
    <property type="protein sequence ID" value="MEQ2169387.1"/>
    <property type="molecule type" value="Genomic_DNA"/>
</dbReference>
<comment type="similarity">
    <text evidence="1">Belongs to the TUB family.</text>
</comment>
<gene>
    <name evidence="4" type="ORF">GOODEAATRI_024723</name>
</gene>
<protein>
    <recommendedName>
        <fullName evidence="3">Tubby C-terminal domain-containing protein</fullName>
    </recommendedName>
</protein>
<comment type="caution">
    <text evidence="4">The sequence shown here is derived from an EMBL/GenBank/DDBJ whole genome shotgun (WGS) entry which is preliminary data.</text>
</comment>
<dbReference type="SUPFAM" id="SSF54518">
    <property type="entry name" value="Tubby C-terminal domain-like"/>
    <property type="match status" value="1"/>
</dbReference>
<keyword evidence="5" id="KW-1185">Reference proteome</keyword>
<accession>A0ABV0NDB1</accession>